<dbReference type="OrthoDB" id="8613813at2"/>
<accession>C3X8V5</accession>
<dbReference type="InterPro" id="IPR037053">
    <property type="entry name" value="Phage_tail_collar_dom_sf"/>
</dbReference>
<feature type="domain" description="Phage tail collar" evidence="2">
    <location>
        <begin position="199"/>
        <end position="255"/>
    </location>
</feature>
<dbReference type="AlphaFoldDB" id="C3X8V5"/>
<dbReference type="SUPFAM" id="SSF88874">
    <property type="entry name" value="Receptor-binding domain of short tail fibre protein gp12"/>
    <property type="match status" value="1"/>
</dbReference>
<organism evidence="3 4">
    <name type="scientific">Oxalobacter formigenes OXCC13</name>
    <dbReference type="NCBI Taxonomy" id="556269"/>
    <lineage>
        <taxon>Bacteria</taxon>
        <taxon>Pseudomonadati</taxon>
        <taxon>Pseudomonadota</taxon>
        <taxon>Betaproteobacteria</taxon>
        <taxon>Burkholderiales</taxon>
        <taxon>Oxalobacteraceae</taxon>
        <taxon>Oxalobacter</taxon>
    </lineage>
</organism>
<dbReference type="InterPro" id="IPR011083">
    <property type="entry name" value="Phage_tail_collar_dom"/>
</dbReference>
<feature type="coiled-coil region" evidence="1">
    <location>
        <begin position="23"/>
        <end position="50"/>
    </location>
</feature>
<dbReference type="EMBL" id="GG658170">
    <property type="protein sequence ID" value="EEO29631.1"/>
    <property type="molecule type" value="Genomic_DNA"/>
</dbReference>
<sequence>MAQPPAYNREKNFTLNSGRETDHSALNAELDRASNSINDIRTNLAILQADDGKLRPAVVTADSISEELRVSLVEGVVMDAQSMLDRSLAAADASSAFAEASSVSAKAAKASEEKALESSSMAGNSAKEAADSAKAIALAINSDWDATEGAAEILNKPALSAVALSGNYEDLSGKPDNLATDDDIAVLQEEIAKKGVPVGTIEYFATSTPPAGYLKADGAAVGRETYPDLFAAIGTAFGEGDGSTTFNLPDLIGRFAQGSDVPGQKLEAGLPNAIGKLSGFFGFTPVYKSGALSTTGSAGVQFETIGVAGGASSNKIINLDLSESNPIYGASDTVQPPALTLLPCIKAFDAATDPGLIDITELAQEMADKTDKMTAANAAMPSDRYVDLTLPVSLSTITAPADGYIFFEKITTAANQYVALYVNAPDSSAMYGANNDLPAANAYPFVLIPVKKGAVVTVEYNAAGTYTRFRFIYANGSVQQ</sequence>
<keyword evidence="1" id="KW-0175">Coiled coil</keyword>
<dbReference type="GeneID" id="77135432"/>
<dbReference type="STRING" id="847.BRW83_1572"/>
<gene>
    <name evidence="3" type="ORF">OFBG_00659</name>
</gene>
<evidence type="ECO:0000313" key="4">
    <source>
        <dbReference type="Proteomes" id="UP000005089"/>
    </source>
</evidence>
<dbReference type="Pfam" id="PF07484">
    <property type="entry name" value="Collar"/>
    <property type="match status" value="1"/>
</dbReference>
<dbReference type="Proteomes" id="UP000005089">
    <property type="component" value="Unassembled WGS sequence"/>
</dbReference>
<proteinExistence type="predicted"/>
<dbReference type="eggNOG" id="COG4675">
    <property type="taxonomic scope" value="Bacteria"/>
</dbReference>
<keyword evidence="4" id="KW-1185">Reference proteome</keyword>
<protein>
    <submittedName>
        <fullName evidence="3">Phage Tail Collar Domain protein</fullName>
    </submittedName>
</protein>
<name>C3X8V5_OXAFO</name>
<evidence type="ECO:0000259" key="2">
    <source>
        <dbReference type="Pfam" id="PF07484"/>
    </source>
</evidence>
<dbReference type="Gene3D" id="3.90.1340.10">
    <property type="entry name" value="Phage tail collar domain"/>
    <property type="match status" value="1"/>
</dbReference>
<reference evidence="3 4" key="1">
    <citation type="submission" date="2009-02" db="EMBL/GenBank/DDBJ databases">
        <title>The Genome Sequence of Oxalobacter formigenes OXCC13.</title>
        <authorList>
            <consortium name="The Broad Institute Genome Sequencing Platform"/>
            <person name="Ward D."/>
            <person name="Young S.K."/>
            <person name="Kodira C.D."/>
            <person name="Zeng Q."/>
            <person name="Koehrsen M."/>
            <person name="Alvarado L."/>
            <person name="Berlin A."/>
            <person name="Borenstein D."/>
            <person name="Chen Z."/>
            <person name="Engels R."/>
            <person name="Freedman E."/>
            <person name="Gellesch M."/>
            <person name="Goldberg J."/>
            <person name="Griggs A."/>
            <person name="Gujja S."/>
            <person name="Heiman D."/>
            <person name="Hepburn T."/>
            <person name="Howarth C."/>
            <person name="Jen D."/>
            <person name="Larson L."/>
            <person name="Lewis B."/>
            <person name="Mehta T."/>
            <person name="Park D."/>
            <person name="Pearson M."/>
            <person name="Roberts A."/>
            <person name="Saif S."/>
            <person name="Shea T."/>
            <person name="Shenoy N."/>
            <person name="Sisk P."/>
            <person name="Stolte C."/>
            <person name="Sykes S."/>
            <person name="Walk T."/>
            <person name="White J."/>
            <person name="Yandava C."/>
            <person name="Allison M.J."/>
            <person name="Lander E."/>
            <person name="Nusbaum C."/>
            <person name="Galagan J."/>
            <person name="Birren B."/>
        </authorList>
    </citation>
    <scope>NUCLEOTIDE SEQUENCE [LARGE SCALE GENOMIC DNA]</scope>
    <source>
        <strain evidence="3 4">OXCC13</strain>
    </source>
</reference>
<evidence type="ECO:0000313" key="3">
    <source>
        <dbReference type="EMBL" id="EEO29631.1"/>
    </source>
</evidence>
<evidence type="ECO:0000256" key="1">
    <source>
        <dbReference type="SAM" id="Coils"/>
    </source>
</evidence>
<dbReference type="RefSeq" id="WP_005880260.1">
    <property type="nucleotide sequence ID" value="NZ_CP019430.1"/>
</dbReference>
<dbReference type="HOGENOM" id="CLU_568415_0_0_4"/>